<keyword evidence="5 7" id="KW-0863">Zinc-finger</keyword>
<dbReference type="GO" id="GO:0008168">
    <property type="term" value="F:methyltransferase activity"/>
    <property type="evidence" value="ECO:0007669"/>
    <property type="project" value="UniProtKB-KW"/>
</dbReference>
<feature type="domain" description="MYND-type" evidence="9">
    <location>
        <begin position="89"/>
        <end position="129"/>
    </location>
</feature>
<evidence type="ECO:0000256" key="4">
    <source>
        <dbReference type="ARBA" id="ARBA00022723"/>
    </source>
</evidence>
<dbReference type="InterPro" id="IPR052097">
    <property type="entry name" value="SET-MYND_domain_protein"/>
</dbReference>
<dbReference type="PROSITE" id="PS50865">
    <property type="entry name" value="ZF_MYND_2"/>
    <property type="match status" value="1"/>
</dbReference>
<evidence type="ECO:0000313" key="11">
    <source>
        <dbReference type="Proteomes" id="UP000478008"/>
    </source>
</evidence>
<evidence type="ECO:0000259" key="8">
    <source>
        <dbReference type="PROSITE" id="PS50280"/>
    </source>
</evidence>
<keyword evidence="4" id="KW-0479">Metal-binding</keyword>
<keyword evidence="6" id="KW-0862">Zinc</keyword>
<dbReference type="Gene3D" id="2.170.270.10">
    <property type="entry name" value="SET domain"/>
    <property type="match status" value="1"/>
</dbReference>
<evidence type="ECO:0000256" key="6">
    <source>
        <dbReference type="ARBA" id="ARBA00022833"/>
    </source>
</evidence>
<gene>
    <name evidence="10" type="ORF">DEBR0S8_01926G</name>
</gene>
<dbReference type="SUPFAM" id="SSF82199">
    <property type="entry name" value="SET domain"/>
    <property type="match status" value="1"/>
</dbReference>
<evidence type="ECO:0000256" key="1">
    <source>
        <dbReference type="ARBA" id="ARBA00022603"/>
    </source>
</evidence>
<reference evidence="10 11" key="1">
    <citation type="submission" date="2019-07" db="EMBL/GenBank/DDBJ databases">
        <authorList>
            <person name="Friedrich A."/>
            <person name="Schacherer J."/>
        </authorList>
    </citation>
    <scope>NUCLEOTIDE SEQUENCE [LARGE SCALE GENOMIC DNA]</scope>
</reference>
<organism evidence="10 11">
    <name type="scientific">Dekkera bruxellensis</name>
    <name type="common">Brettanomyces custersii</name>
    <dbReference type="NCBI Taxonomy" id="5007"/>
    <lineage>
        <taxon>Eukaryota</taxon>
        <taxon>Fungi</taxon>
        <taxon>Dikarya</taxon>
        <taxon>Ascomycota</taxon>
        <taxon>Saccharomycotina</taxon>
        <taxon>Pichiomycetes</taxon>
        <taxon>Pichiales</taxon>
        <taxon>Pichiaceae</taxon>
        <taxon>Brettanomyces</taxon>
    </lineage>
</organism>
<proteinExistence type="predicted"/>
<evidence type="ECO:0000313" key="10">
    <source>
        <dbReference type="EMBL" id="VUG20446.1"/>
    </source>
</evidence>
<keyword evidence="11" id="KW-1185">Reference proteome</keyword>
<evidence type="ECO:0000256" key="2">
    <source>
        <dbReference type="ARBA" id="ARBA00022679"/>
    </source>
</evidence>
<protein>
    <submittedName>
        <fullName evidence="10">DEBR0S8_01926g1_1</fullName>
    </submittedName>
</protein>
<dbReference type="GO" id="GO:0005737">
    <property type="term" value="C:cytoplasm"/>
    <property type="evidence" value="ECO:0007669"/>
    <property type="project" value="TreeGrafter"/>
</dbReference>
<dbReference type="GO" id="GO:0042826">
    <property type="term" value="F:histone deacetylase binding"/>
    <property type="evidence" value="ECO:0007669"/>
    <property type="project" value="TreeGrafter"/>
</dbReference>
<name>A0A7D9H2V7_DEKBR</name>
<dbReference type="PROSITE" id="PS01360">
    <property type="entry name" value="ZF_MYND_1"/>
    <property type="match status" value="1"/>
</dbReference>
<dbReference type="EMBL" id="CABFWN010000008">
    <property type="protein sequence ID" value="VUG20446.1"/>
    <property type="molecule type" value="Genomic_DNA"/>
</dbReference>
<feature type="domain" description="SET" evidence="8">
    <location>
        <begin position="40"/>
        <end position="284"/>
    </location>
</feature>
<dbReference type="InterPro" id="IPR046341">
    <property type="entry name" value="SET_dom_sf"/>
</dbReference>
<dbReference type="GO" id="GO:0008270">
    <property type="term" value="F:zinc ion binding"/>
    <property type="evidence" value="ECO:0007669"/>
    <property type="project" value="UniProtKB-KW"/>
</dbReference>
<dbReference type="AlphaFoldDB" id="A0A7D9H2V7"/>
<keyword evidence="1" id="KW-0489">Methyltransferase</keyword>
<dbReference type="Gene3D" id="1.10.220.160">
    <property type="match status" value="1"/>
</dbReference>
<evidence type="ECO:0000259" key="9">
    <source>
        <dbReference type="PROSITE" id="PS50865"/>
    </source>
</evidence>
<keyword evidence="2" id="KW-0808">Transferase</keyword>
<sequence length="627" mass="71821">MQTSEEFRKQLANVSHSITGETKQENFERIVKNYLDSKKCFLELHGSKNKDDSARGLFVKQGAKIYNKELIFKFTPFMQITDPSNDTNCSYCFSYIHTKGYTCQKCQTRSYCSFECKEKDECGFHNVECELIRDKQCDIITLSALKLLHLLSTNNEMLTLCRNLSSHFRIFLGWFLGGTILENIHVELFEQIKSYIGLTMKKVIGGDPDMKGVFKCILLIIVNAVTMSNSYDENIGLMFDPVIALINHSCYDRNCSLGWMDGKEVCLHSINHIGSDKELFFSYCPVTIPVDIRQRILSSSFFFRCQCAMCNSSVHKGEEWIPVVCPLCRKENKSRMFNLKTFFEYTDASHLQKETVTCAKCNNEFSVVNTWDSYRKLIWILLGGTVKDGEVRQVASCHQLEIPQEISTGLDTSCIDSNNMEEIKHILTKSIQQGVSWKSWPMQIIANALLQAYQAKDPESFDVVKLTVITNSVGSSIEGLRGMCYYNIAVAYERWLQYQRRESNQIETELCLALVARAYRRLWEETATVTSPMKDLLAMAKNRQKRGHHNSIAYMKENQIQQLICKFNRKCSIDGQNVTMEIIDGLKVNSEQGITKESIYSIKRAEKSLKSDSVSVDDGNIFQVLLK</sequence>
<evidence type="ECO:0000256" key="3">
    <source>
        <dbReference type="ARBA" id="ARBA00022691"/>
    </source>
</evidence>
<keyword evidence="3" id="KW-0949">S-adenosyl-L-methionine</keyword>
<dbReference type="PANTHER" id="PTHR46165:SF2">
    <property type="entry name" value="SET AND MYND DOMAIN-CONTAINING PROTEIN 4"/>
    <property type="match status" value="1"/>
</dbReference>
<dbReference type="InterPro" id="IPR001214">
    <property type="entry name" value="SET_dom"/>
</dbReference>
<evidence type="ECO:0000256" key="5">
    <source>
        <dbReference type="ARBA" id="ARBA00022771"/>
    </source>
</evidence>
<accession>A0A7D9H2V7</accession>
<dbReference type="Pfam" id="PF00856">
    <property type="entry name" value="SET"/>
    <property type="match status" value="1"/>
</dbReference>
<dbReference type="PROSITE" id="PS50280">
    <property type="entry name" value="SET"/>
    <property type="match status" value="1"/>
</dbReference>
<dbReference type="GO" id="GO:0005634">
    <property type="term" value="C:nucleus"/>
    <property type="evidence" value="ECO:0007669"/>
    <property type="project" value="TreeGrafter"/>
</dbReference>
<dbReference type="InterPro" id="IPR002893">
    <property type="entry name" value="Znf_MYND"/>
</dbReference>
<evidence type="ECO:0000256" key="7">
    <source>
        <dbReference type="PROSITE-ProRule" id="PRU00134"/>
    </source>
</evidence>
<dbReference type="GO" id="GO:0032259">
    <property type="term" value="P:methylation"/>
    <property type="evidence" value="ECO:0007669"/>
    <property type="project" value="UniProtKB-KW"/>
</dbReference>
<dbReference type="Gene3D" id="6.10.140.2220">
    <property type="match status" value="1"/>
</dbReference>
<dbReference type="PANTHER" id="PTHR46165">
    <property type="entry name" value="SET AND MYND DOMAIN-CONTAINING PROTEIN 4"/>
    <property type="match status" value="1"/>
</dbReference>
<dbReference type="Proteomes" id="UP000478008">
    <property type="component" value="Unassembled WGS sequence"/>
</dbReference>